<name>A0AAN7UX54_9PEZI</name>
<dbReference type="AlphaFoldDB" id="A0AAN7UX54"/>
<comment type="caution">
    <text evidence="2">The sequence shown here is derived from an EMBL/GenBank/DDBJ whole genome shotgun (WGS) entry which is preliminary data.</text>
</comment>
<gene>
    <name evidence="2" type="ORF">RRF57_010785</name>
</gene>
<dbReference type="EMBL" id="JAWHQM010000048">
    <property type="protein sequence ID" value="KAK5635073.1"/>
    <property type="molecule type" value="Genomic_DNA"/>
</dbReference>
<reference evidence="2 3" key="1">
    <citation type="submission" date="2023-10" db="EMBL/GenBank/DDBJ databases">
        <title>Draft genome sequence of Xylaria bambusicola isolate GMP-LS, the root and basal stem rot pathogen of sugarcane in Indonesia.</title>
        <authorList>
            <person name="Selvaraj P."/>
            <person name="Muralishankar V."/>
            <person name="Muruganantham S."/>
            <person name="Sp S."/>
            <person name="Haryani S."/>
            <person name="Lau K.J.X."/>
            <person name="Naqvi N.I."/>
        </authorList>
    </citation>
    <scope>NUCLEOTIDE SEQUENCE [LARGE SCALE GENOMIC DNA]</scope>
    <source>
        <strain evidence="2">GMP-LS</strain>
    </source>
</reference>
<evidence type="ECO:0000313" key="3">
    <source>
        <dbReference type="Proteomes" id="UP001305414"/>
    </source>
</evidence>
<sequence>MRNATSLAVIDIFAPLFSFLFSTVFFITGALGSPSFPLPRSISTSFRTVLVANVLPEEEELLPFFPQSPHPPFFSFCAGIRASTAVCTGV</sequence>
<keyword evidence="1" id="KW-0812">Transmembrane</keyword>
<evidence type="ECO:0000256" key="1">
    <source>
        <dbReference type="SAM" id="Phobius"/>
    </source>
</evidence>
<keyword evidence="1" id="KW-1133">Transmembrane helix</keyword>
<keyword evidence="1" id="KW-0472">Membrane</keyword>
<feature type="transmembrane region" description="Helical" evidence="1">
    <location>
        <begin position="12"/>
        <end position="32"/>
    </location>
</feature>
<protein>
    <submittedName>
        <fullName evidence="2">Uncharacterized protein</fullName>
    </submittedName>
</protein>
<keyword evidence="3" id="KW-1185">Reference proteome</keyword>
<accession>A0AAN7UX54</accession>
<proteinExistence type="predicted"/>
<evidence type="ECO:0000313" key="2">
    <source>
        <dbReference type="EMBL" id="KAK5635073.1"/>
    </source>
</evidence>
<dbReference type="Proteomes" id="UP001305414">
    <property type="component" value="Unassembled WGS sequence"/>
</dbReference>
<organism evidence="2 3">
    <name type="scientific">Xylaria bambusicola</name>
    <dbReference type="NCBI Taxonomy" id="326684"/>
    <lineage>
        <taxon>Eukaryota</taxon>
        <taxon>Fungi</taxon>
        <taxon>Dikarya</taxon>
        <taxon>Ascomycota</taxon>
        <taxon>Pezizomycotina</taxon>
        <taxon>Sordariomycetes</taxon>
        <taxon>Xylariomycetidae</taxon>
        <taxon>Xylariales</taxon>
        <taxon>Xylariaceae</taxon>
        <taxon>Xylaria</taxon>
    </lineage>
</organism>